<dbReference type="PANTHER" id="PTHR10534">
    <property type="entry name" value="PYRIDOXAL KINASE"/>
    <property type="match status" value="1"/>
</dbReference>
<comment type="caution">
    <text evidence="7">The sequence shown here is derived from an EMBL/GenBank/DDBJ whole genome shotgun (WGS) entry which is preliminary data.</text>
</comment>
<gene>
    <name evidence="7" type="ORF">ACFO7V_09045</name>
</gene>
<keyword evidence="8" id="KW-1185">Reference proteome</keyword>
<keyword evidence="2" id="KW-0808">Transferase</keyword>
<dbReference type="EMBL" id="JBHSHE010000038">
    <property type="protein sequence ID" value="MFC4716284.1"/>
    <property type="molecule type" value="Genomic_DNA"/>
</dbReference>
<proteinExistence type="predicted"/>
<keyword evidence="5" id="KW-0067">ATP-binding</keyword>
<feature type="domain" description="Pyridoxamine kinase/Phosphomethylpyrimidine kinase" evidence="6">
    <location>
        <begin position="87"/>
        <end position="260"/>
    </location>
</feature>
<dbReference type="Pfam" id="PF08543">
    <property type="entry name" value="Phos_pyr_kin"/>
    <property type="match status" value="1"/>
</dbReference>
<dbReference type="InterPro" id="IPR029056">
    <property type="entry name" value="Ribokinase-like"/>
</dbReference>
<dbReference type="PANTHER" id="PTHR10534:SF15">
    <property type="entry name" value="PYRIDOXINE_PYRIDOXAL_PYRIDOXAMINE KINASE"/>
    <property type="match status" value="1"/>
</dbReference>
<evidence type="ECO:0000313" key="7">
    <source>
        <dbReference type="EMBL" id="MFC4716284.1"/>
    </source>
</evidence>
<dbReference type="GO" id="GO:0016301">
    <property type="term" value="F:kinase activity"/>
    <property type="evidence" value="ECO:0007669"/>
    <property type="project" value="UniProtKB-KW"/>
</dbReference>
<evidence type="ECO:0000256" key="3">
    <source>
        <dbReference type="ARBA" id="ARBA00022741"/>
    </source>
</evidence>
<evidence type="ECO:0000256" key="4">
    <source>
        <dbReference type="ARBA" id="ARBA00022777"/>
    </source>
</evidence>
<sequence>MSGFELDARPVAAVVLSSQLAYGAVGNNVIARMIERAGLRTVAVPTVLLSNLPHYPTVSGGAISDQWLSGILTDLLDREALAQASYVVVGYLGSPSQARIIAEWFLAARGRYPQLRLILDTAFGDSDVGLYASEEVAASYGEYLIEHAWLMTPNAFELELLTESKIHDEQDAANAALDLMDAGPDHVIVTSAPTEDADFIGCLLVIDEENLEQFDTGRVQTEAKGAGDCFLGMLTGALLSDVSLIDAVAQSVAGTSEALSGVHPAFTVTCAE</sequence>
<dbReference type="EC" id="2.7.1.35" evidence="1"/>
<keyword evidence="4 7" id="KW-0418">Kinase</keyword>
<protein>
    <recommendedName>
        <fullName evidence="1">pyridoxal kinase</fullName>
        <ecNumber evidence="1">2.7.1.35</ecNumber>
    </recommendedName>
</protein>
<dbReference type="CDD" id="cd01173">
    <property type="entry name" value="pyridoxal_pyridoxamine_kinase"/>
    <property type="match status" value="1"/>
</dbReference>
<reference evidence="8" key="1">
    <citation type="journal article" date="2019" name="Int. J. Syst. Evol. Microbiol.">
        <title>The Global Catalogue of Microorganisms (GCM) 10K type strain sequencing project: providing services to taxonomists for standard genome sequencing and annotation.</title>
        <authorList>
            <consortium name="The Broad Institute Genomics Platform"/>
            <consortium name="The Broad Institute Genome Sequencing Center for Infectious Disease"/>
            <person name="Wu L."/>
            <person name="Ma J."/>
        </authorList>
    </citation>
    <scope>NUCLEOTIDE SEQUENCE [LARGE SCALE GENOMIC DNA]</scope>
    <source>
        <strain evidence="8">CGMCC 1.12849</strain>
    </source>
</reference>
<dbReference type="RefSeq" id="WP_346059937.1">
    <property type="nucleotide sequence ID" value="NZ_BAAAVQ010000068.1"/>
</dbReference>
<dbReference type="Gene3D" id="3.40.1190.20">
    <property type="match status" value="1"/>
</dbReference>
<evidence type="ECO:0000256" key="5">
    <source>
        <dbReference type="ARBA" id="ARBA00022840"/>
    </source>
</evidence>
<evidence type="ECO:0000313" key="8">
    <source>
        <dbReference type="Proteomes" id="UP001595884"/>
    </source>
</evidence>
<dbReference type="SUPFAM" id="SSF53613">
    <property type="entry name" value="Ribokinase-like"/>
    <property type="match status" value="1"/>
</dbReference>
<evidence type="ECO:0000259" key="6">
    <source>
        <dbReference type="Pfam" id="PF08543"/>
    </source>
</evidence>
<dbReference type="InterPro" id="IPR004625">
    <property type="entry name" value="PyrdxlKinase"/>
</dbReference>
<name>A0ABV9MMF2_9MICC</name>
<evidence type="ECO:0000256" key="1">
    <source>
        <dbReference type="ARBA" id="ARBA00012104"/>
    </source>
</evidence>
<evidence type="ECO:0000256" key="2">
    <source>
        <dbReference type="ARBA" id="ARBA00022679"/>
    </source>
</evidence>
<accession>A0ABV9MMF2</accession>
<organism evidence="7 8">
    <name type="scientific">Glutamicibacter bergerei</name>
    <dbReference type="NCBI Taxonomy" id="256702"/>
    <lineage>
        <taxon>Bacteria</taxon>
        <taxon>Bacillati</taxon>
        <taxon>Actinomycetota</taxon>
        <taxon>Actinomycetes</taxon>
        <taxon>Micrococcales</taxon>
        <taxon>Micrococcaceae</taxon>
        <taxon>Glutamicibacter</taxon>
    </lineage>
</organism>
<keyword evidence="3" id="KW-0547">Nucleotide-binding</keyword>
<dbReference type="InterPro" id="IPR013749">
    <property type="entry name" value="PM/HMP-P_kinase-1"/>
</dbReference>
<dbReference type="Proteomes" id="UP001595884">
    <property type="component" value="Unassembled WGS sequence"/>
</dbReference>